<dbReference type="EMBL" id="CP078077">
    <property type="protein sequence ID" value="UPL14570.1"/>
    <property type="molecule type" value="Genomic_DNA"/>
</dbReference>
<dbReference type="InterPro" id="IPR035906">
    <property type="entry name" value="MetI-like_sf"/>
</dbReference>
<keyword evidence="11" id="KW-1185">Reference proteome</keyword>
<dbReference type="Gene3D" id="1.10.3720.10">
    <property type="entry name" value="MetI-like"/>
    <property type="match status" value="1"/>
</dbReference>
<accession>A0ABY4ISE1</accession>
<comment type="subcellular location">
    <subcellularLocation>
        <location evidence="1 7">Cell membrane</location>
        <topology evidence="1 7">Multi-pass membrane protein</topology>
    </subcellularLocation>
</comment>
<feature type="transmembrane region" description="Helical" evidence="7">
    <location>
        <begin position="192"/>
        <end position="214"/>
    </location>
</feature>
<organism evidence="10 11">
    <name type="scientific">Microbacterium galbinum</name>
    <dbReference type="NCBI Taxonomy" id="2851646"/>
    <lineage>
        <taxon>Bacteria</taxon>
        <taxon>Bacillati</taxon>
        <taxon>Actinomycetota</taxon>
        <taxon>Actinomycetes</taxon>
        <taxon>Micrococcales</taxon>
        <taxon>Microbacteriaceae</taxon>
        <taxon>Microbacterium</taxon>
    </lineage>
</organism>
<evidence type="ECO:0000256" key="2">
    <source>
        <dbReference type="ARBA" id="ARBA00022448"/>
    </source>
</evidence>
<dbReference type="InterPro" id="IPR000515">
    <property type="entry name" value="MetI-like"/>
</dbReference>
<evidence type="ECO:0000259" key="9">
    <source>
        <dbReference type="PROSITE" id="PS50928"/>
    </source>
</evidence>
<evidence type="ECO:0000256" key="5">
    <source>
        <dbReference type="ARBA" id="ARBA00022989"/>
    </source>
</evidence>
<feature type="transmembrane region" description="Helical" evidence="7">
    <location>
        <begin position="106"/>
        <end position="129"/>
    </location>
</feature>
<evidence type="ECO:0000256" key="6">
    <source>
        <dbReference type="ARBA" id="ARBA00023136"/>
    </source>
</evidence>
<dbReference type="CDD" id="cd06261">
    <property type="entry name" value="TM_PBP2"/>
    <property type="match status" value="1"/>
</dbReference>
<dbReference type="InterPro" id="IPR051393">
    <property type="entry name" value="ABC_transporter_permease"/>
</dbReference>
<feature type="transmembrane region" description="Helical" evidence="7">
    <location>
        <begin position="45"/>
        <end position="64"/>
    </location>
</feature>
<evidence type="ECO:0000313" key="11">
    <source>
        <dbReference type="Proteomes" id="UP000831963"/>
    </source>
</evidence>
<keyword evidence="4 7" id="KW-0812">Transmembrane</keyword>
<keyword evidence="6 7" id="KW-0472">Membrane</keyword>
<keyword evidence="2 7" id="KW-0813">Transport</keyword>
<name>A0ABY4ISE1_9MICO</name>
<feature type="transmembrane region" description="Helical" evidence="7">
    <location>
        <begin position="141"/>
        <end position="162"/>
    </location>
</feature>
<feature type="region of interest" description="Disordered" evidence="8">
    <location>
        <begin position="1"/>
        <end position="35"/>
    </location>
</feature>
<keyword evidence="3" id="KW-1003">Cell membrane</keyword>
<gene>
    <name evidence="10" type="ORF">KV396_08805</name>
</gene>
<proteinExistence type="inferred from homology"/>
<protein>
    <submittedName>
        <fullName evidence="10">Sugar ABC transporter permease</fullName>
    </submittedName>
</protein>
<feature type="transmembrane region" description="Helical" evidence="7">
    <location>
        <begin position="247"/>
        <end position="270"/>
    </location>
</feature>
<feature type="compositionally biased region" description="Polar residues" evidence="8">
    <location>
        <begin position="1"/>
        <end position="10"/>
    </location>
</feature>
<evidence type="ECO:0000256" key="4">
    <source>
        <dbReference type="ARBA" id="ARBA00022692"/>
    </source>
</evidence>
<dbReference type="RefSeq" id="WP_247633038.1">
    <property type="nucleotide sequence ID" value="NZ_CP078077.1"/>
</dbReference>
<evidence type="ECO:0000256" key="1">
    <source>
        <dbReference type="ARBA" id="ARBA00004651"/>
    </source>
</evidence>
<dbReference type="PROSITE" id="PS50928">
    <property type="entry name" value="ABC_TM1"/>
    <property type="match status" value="1"/>
</dbReference>
<evidence type="ECO:0000256" key="3">
    <source>
        <dbReference type="ARBA" id="ARBA00022475"/>
    </source>
</evidence>
<dbReference type="PANTHER" id="PTHR30193">
    <property type="entry name" value="ABC TRANSPORTER PERMEASE PROTEIN"/>
    <property type="match status" value="1"/>
</dbReference>
<dbReference type="PANTHER" id="PTHR30193:SF37">
    <property type="entry name" value="INNER MEMBRANE ABC TRANSPORTER PERMEASE PROTEIN YCJO"/>
    <property type="match status" value="1"/>
</dbReference>
<evidence type="ECO:0000313" key="10">
    <source>
        <dbReference type="EMBL" id="UPL14570.1"/>
    </source>
</evidence>
<evidence type="ECO:0000256" key="7">
    <source>
        <dbReference type="RuleBase" id="RU363032"/>
    </source>
</evidence>
<dbReference type="Pfam" id="PF00528">
    <property type="entry name" value="BPD_transp_1"/>
    <property type="match status" value="1"/>
</dbReference>
<evidence type="ECO:0000256" key="8">
    <source>
        <dbReference type="SAM" id="MobiDB-lite"/>
    </source>
</evidence>
<reference evidence="10 11" key="1">
    <citation type="submission" date="2021-06" db="EMBL/GenBank/DDBJ databases">
        <title>Genome-based taxonomic framework of Microbacterium strains isolated from marine environment, the description of four new species and reclassification of four preexisting species.</title>
        <authorList>
            <person name="Lee S.D."/>
            <person name="Kim S.-M."/>
            <person name="Byeon Y.-S."/>
            <person name="Yang H.L."/>
            <person name="Kim I.S."/>
        </authorList>
    </citation>
    <scope>NUCLEOTIDE SEQUENCE [LARGE SCALE GENOMIC DNA]</scope>
    <source>
        <strain evidence="10 11">SSW1-36</strain>
    </source>
</reference>
<comment type="similarity">
    <text evidence="7">Belongs to the binding-protein-dependent transport system permease family.</text>
</comment>
<feature type="domain" description="ABC transmembrane type-1" evidence="9">
    <location>
        <begin position="103"/>
        <end position="313"/>
    </location>
</feature>
<feature type="transmembrane region" description="Helical" evidence="7">
    <location>
        <begin position="290"/>
        <end position="312"/>
    </location>
</feature>
<dbReference type="SUPFAM" id="SSF161098">
    <property type="entry name" value="MetI-like"/>
    <property type="match status" value="1"/>
</dbReference>
<dbReference type="Proteomes" id="UP000831963">
    <property type="component" value="Chromosome"/>
</dbReference>
<sequence length="324" mass="35210">MAIDTTSTRTLVLANKGPGRGRRERGARRDLGQPLRKKPWTSERLAPYLMVLPVILILAVFRLYPLLLGVNFSFTGDKELNGQFVGLDNYLTLLGDARFQASARNVLVVLLFVPIQVFVAGILATFVFLKIPGHRFYRSVYFLPVVLSPIIIGAIFNILLAANGPINGALNTINVPGVDWLGLPTTALPSVLVVHIWATFGMAFTIFLAGFATLDAELLDAAKIDGANLWQQIVHVIIPSLSQTIQFVFVTTTIGMLTGLFGLLYTMTAGGPGAASYLPEFLIWKLNGEARPALASAASVFLLLIVLVIGLIQIRVLRRATKEA</sequence>
<keyword evidence="5 7" id="KW-1133">Transmembrane helix</keyword>